<dbReference type="EMBL" id="QWFX01000014">
    <property type="protein sequence ID" value="RIJ27172.1"/>
    <property type="molecule type" value="Genomic_DNA"/>
</dbReference>
<keyword evidence="2" id="KW-1185">Reference proteome</keyword>
<organism evidence="1 2">
    <name type="scientific">Henriciella mobilis</name>
    <dbReference type="NCBI Taxonomy" id="2305467"/>
    <lineage>
        <taxon>Bacteria</taxon>
        <taxon>Pseudomonadati</taxon>
        <taxon>Pseudomonadota</taxon>
        <taxon>Alphaproteobacteria</taxon>
        <taxon>Hyphomonadales</taxon>
        <taxon>Hyphomonadaceae</taxon>
        <taxon>Henriciella</taxon>
    </lineage>
</organism>
<reference evidence="1 2" key="1">
    <citation type="submission" date="2018-08" db="EMBL/GenBank/DDBJ databases">
        <title>Henriciella mobilis sp. nov., isolated from seawater.</title>
        <authorList>
            <person name="Cheng H."/>
            <person name="Wu Y.-H."/>
            <person name="Xu X.-W."/>
            <person name="Guo L.-L."/>
        </authorList>
    </citation>
    <scope>NUCLEOTIDE SEQUENCE [LARGE SCALE GENOMIC DNA]</scope>
    <source>
        <strain evidence="1 2">JN25</strain>
    </source>
</reference>
<accession>A0A399RBN7</accession>
<protein>
    <recommendedName>
        <fullName evidence="3">Porin</fullName>
    </recommendedName>
</protein>
<evidence type="ECO:0000313" key="2">
    <source>
        <dbReference type="Proteomes" id="UP000266385"/>
    </source>
</evidence>
<dbReference type="AlphaFoldDB" id="A0A399RBN7"/>
<sequence>MLGAAALFAEVAGAEEKVWLSADFAATSSLFDRGEQIGGPTLEFGATAETTVSGATVYAAFYRLLPVGPDQEAFDDEADYTAGLVLENDTVVADLSANWLTYPGEGAEASLELVGAFDFNAPYAPNITGFYDADFEDWGVEVSAGPSWDVGGWTSYALGRAGFVVPGDGSANRSYLGAEIGASRPVSDNVEFGIFARAEAADAESYADEIRNGAVTRFRDSGIAVGMTLSVSG</sequence>
<gene>
    <name evidence="1" type="ORF">D1223_15205</name>
</gene>
<dbReference type="Proteomes" id="UP000266385">
    <property type="component" value="Unassembled WGS sequence"/>
</dbReference>
<proteinExistence type="predicted"/>
<name>A0A399RBN7_9PROT</name>
<evidence type="ECO:0008006" key="3">
    <source>
        <dbReference type="Google" id="ProtNLM"/>
    </source>
</evidence>
<comment type="caution">
    <text evidence="1">The sequence shown here is derived from an EMBL/GenBank/DDBJ whole genome shotgun (WGS) entry which is preliminary data.</text>
</comment>
<evidence type="ECO:0000313" key="1">
    <source>
        <dbReference type="EMBL" id="RIJ27172.1"/>
    </source>
</evidence>